<protein>
    <submittedName>
        <fullName evidence="2">Methyltransferase, FkbM family</fullName>
    </submittedName>
</protein>
<name>A0A1I6Z160_9ACTN</name>
<feature type="domain" description="Methyltransferase FkbM" evidence="1">
    <location>
        <begin position="60"/>
        <end position="233"/>
    </location>
</feature>
<keyword evidence="2" id="KW-0808">Transferase</keyword>
<evidence type="ECO:0000313" key="2">
    <source>
        <dbReference type="EMBL" id="SFT56121.1"/>
    </source>
</evidence>
<proteinExistence type="predicted"/>
<evidence type="ECO:0000313" key="3">
    <source>
        <dbReference type="Proteomes" id="UP000199165"/>
    </source>
</evidence>
<dbReference type="GO" id="GO:0032259">
    <property type="term" value="P:methylation"/>
    <property type="evidence" value="ECO:0007669"/>
    <property type="project" value="UniProtKB-KW"/>
</dbReference>
<reference evidence="3" key="1">
    <citation type="submission" date="2016-10" db="EMBL/GenBank/DDBJ databases">
        <authorList>
            <person name="Varghese N."/>
            <person name="Submissions S."/>
        </authorList>
    </citation>
    <scope>NUCLEOTIDE SEQUENCE [LARGE SCALE GENOMIC DNA]</scope>
    <source>
        <strain evidence="3">DSM 45501</strain>
    </source>
</reference>
<dbReference type="PANTHER" id="PTHR34203">
    <property type="entry name" value="METHYLTRANSFERASE, FKBM FAMILY PROTEIN"/>
    <property type="match status" value="1"/>
</dbReference>
<organism evidence="2 3">
    <name type="scientific">Actinopolyspora righensis</name>
    <dbReference type="NCBI Taxonomy" id="995060"/>
    <lineage>
        <taxon>Bacteria</taxon>
        <taxon>Bacillati</taxon>
        <taxon>Actinomycetota</taxon>
        <taxon>Actinomycetes</taxon>
        <taxon>Actinopolysporales</taxon>
        <taxon>Actinopolysporaceae</taxon>
        <taxon>Actinopolyspora</taxon>
        <taxon>Actinopolyspora alba group</taxon>
    </lineage>
</organism>
<dbReference type="Gene3D" id="3.40.50.150">
    <property type="entry name" value="Vaccinia Virus protein VP39"/>
    <property type="match status" value="1"/>
</dbReference>
<dbReference type="InterPro" id="IPR052514">
    <property type="entry name" value="SAM-dependent_MTase"/>
</dbReference>
<dbReference type="InterPro" id="IPR006342">
    <property type="entry name" value="FkbM_mtfrase"/>
</dbReference>
<dbReference type="Pfam" id="PF05050">
    <property type="entry name" value="Methyltransf_21"/>
    <property type="match status" value="1"/>
</dbReference>
<keyword evidence="2" id="KW-0489">Methyltransferase</keyword>
<dbReference type="STRING" id="995060.SAMN04487904_103448"/>
<sequence>MNHDSNFFAADPPTSKYDSTPGRRLSSLAATLRGAASISMAEPEVRGLTQLVGTGDTCFDIGAAYGMYSFPLAQLVGTRGAVHSFEPQPKPYSVLAAGRFITKSTQIHVSRDAFSCRPRTEKMTVPTRFGLPIHGHAHIQNDSPVPADRHRGKRREITVDSRTVDQVTHDRGINRIDFMKIDAEGREPAILAGAKEVLTRFRPTLLLEIESRHLNRYDSTPEELTDWLDELGYAMYSWNNYQWRRTPRVTRRNRNYLFSHIER</sequence>
<dbReference type="Proteomes" id="UP000199165">
    <property type="component" value="Unassembled WGS sequence"/>
</dbReference>
<dbReference type="SUPFAM" id="SSF53335">
    <property type="entry name" value="S-adenosyl-L-methionine-dependent methyltransferases"/>
    <property type="match status" value="1"/>
</dbReference>
<accession>A0A1I6Z160</accession>
<dbReference type="AlphaFoldDB" id="A0A1I6Z160"/>
<dbReference type="EMBL" id="FPAT01000003">
    <property type="protein sequence ID" value="SFT56121.1"/>
    <property type="molecule type" value="Genomic_DNA"/>
</dbReference>
<dbReference type="NCBIfam" id="TIGR01444">
    <property type="entry name" value="fkbM_fam"/>
    <property type="match status" value="1"/>
</dbReference>
<gene>
    <name evidence="2" type="ORF">SAMN04487904_103448</name>
</gene>
<dbReference type="PANTHER" id="PTHR34203:SF15">
    <property type="entry name" value="SLL1173 PROTEIN"/>
    <property type="match status" value="1"/>
</dbReference>
<dbReference type="InterPro" id="IPR029063">
    <property type="entry name" value="SAM-dependent_MTases_sf"/>
</dbReference>
<dbReference type="GO" id="GO:0008168">
    <property type="term" value="F:methyltransferase activity"/>
    <property type="evidence" value="ECO:0007669"/>
    <property type="project" value="UniProtKB-KW"/>
</dbReference>
<keyword evidence="3" id="KW-1185">Reference proteome</keyword>
<evidence type="ECO:0000259" key="1">
    <source>
        <dbReference type="Pfam" id="PF05050"/>
    </source>
</evidence>